<evidence type="ECO:0000256" key="10">
    <source>
        <dbReference type="ARBA" id="ARBA00022989"/>
    </source>
</evidence>
<dbReference type="InterPro" id="IPR005467">
    <property type="entry name" value="His_kinase_dom"/>
</dbReference>
<feature type="transmembrane region" description="Helical" evidence="13">
    <location>
        <begin position="145"/>
        <end position="168"/>
    </location>
</feature>
<dbReference type="SUPFAM" id="SSF55874">
    <property type="entry name" value="ATPase domain of HSP90 chaperone/DNA topoisomerase II/histidine kinase"/>
    <property type="match status" value="1"/>
</dbReference>
<keyword evidence="11" id="KW-0902">Two-component regulatory system</keyword>
<dbReference type="GO" id="GO:0005886">
    <property type="term" value="C:plasma membrane"/>
    <property type="evidence" value="ECO:0007669"/>
    <property type="project" value="TreeGrafter"/>
</dbReference>
<dbReference type="GO" id="GO:0000155">
    <property type="term" value="F:phosphorelay sensor kinase activity"/>
    <property type="evidence" value="ECO:0007669"/>
    <property type="project" value="InterPro"/>
</dbReference>
<evidence type="ECO:0000256" key="2">
    <source>
        <dbReference type="ARBA" id="ARBA00004141"/>
    </source>
</evidence>
<feature type="region of interest" description="Disordered" evidence="12">
    <location>
        <begin position="374"/>
        <end position="397"/>
    </location>
</feature>
<dbReference type="Pfam" id="PF02518">
    <property type="entry name" value="HATPase_c"/>
    <property type="match status" value="1"/>
</dbReference>
<evidence type="ECO:0000256" key="1">
    <source>
        <dbReference type="ARBA" id="ARBA00000085"/>
    </source>
</evidence>
<evidence type="ECO:0000313" key="16">
    <source>
        <dbReference type="Proteomes" id="UP000469950"/>
    </source>
</evidence>
<dbReference type="RefSeq" id="WP_153740831.1">
    <property type="nucleotide sequence ID" value="NZ_WBMP01000008.1"/>
</dbReference>
<evidence type="ECO:0000256" key="4">
    <source>
        <dbReference type="ARBA" id="ARBA00022553"/>
    </source>
</evidence>
<dbReference type="PROSITE" id="PS50109">
    <property type="entry name" value="HIS_KIN"/>
    <property type="match status" value="1"/>
</dbReference>
<keyword evidence="10 13" id="KW-1133">Transmembrane helix</keyword>
<dbReference type="PANTHER" id="PTHR45436">
    <property type="entry name" value="SENSOR HISTIDINE KINASE YKOH"/>
    <property type="match status" value="1"/>
</dbReference>
<dbReference type="Proteomes" id="UP000469950">
    <property type="component" value="Unassembled WGS sequence"/>
</dbReference>
<dbReference type="AlphaFoldDB" id="A0A833N9E6"/>
<dbReference type="Gene3D" id="3.30.565.10">
    <property type="entry name" value="Histidine kinase-like ATPase, C-terminal domain"/>
    <property type="match status" value="1"/>
</dbReference>
<name>A0A833N9E6_MARNT</name>
<accession>A0A833N9E6</accession>
<sequence length="436" mass="48008">MSLRSRLLAMLSLSLIVLWLTVAVLMYLHLGNKVSETLDQRLAASANMVAGLIAQQPEPFSRSSTEALLMSPLSGGVACQIRSATGEILMQTAGPRGTSLSGAEPGFTTRTVSGEEWRLYTLEQDGLLITTADRGTERRQLENGIILVMVVPFSLALLGSLVVLWWGVRRGLEPLQKLNRELQLREPSNLKALSIGNAAAELKPIVSTLNSLFARVERTVIREQRFASNTAHEFRTPLTGIKTHLQVARRIDGEQQQLALARAATGVLRLQNVAEQLLMLARLERRDDWREFEPCAVSIAIREALVDMPGGERVKQNLETEDVFVNAPHPLVVIAVRNLLENALKFSSHDQPVELRVFCGVSNHQELVKLIIRDGGHSPSPSEHGDGQQNSRASEQGHGLGLTIVESIAEQFNGRLHAEENARGGMDWELALPRVH</sequence>
<comment type="caution">
    <text evidence="15">The sequence shown here is derived from an EMBL/GenBank/DDBJ whole genome shotgun (WGS) entry which is preliminary data.</text>
</comment>
<dbReference type="SMART" id="SM00387">
    <property type="entry name" value="HATPase_c"/>
    <property type="match status" value="1"/>
</dbReference>
<dbReference type="InterPro" id="IPR036097">
    <property type="entry name" value="HisK_dim/P_sf"/>
</dbReference>
<keyword evidence="5" id="KW-0808">Transferase</keyword>
<evidence type="ECO:0000259" key="14">
    <source>
        <dbReference type="PROSITE" id="PS50109"/>
    </source>
</evidence>
<keyword evidence="6 13" id="KW-0812">Transmembrane</keyword>
<dbReference type="InterPro" id="IPR003594">
    <property type="entry name" value="HATPase_dom"/>
</dbReference>
<dbReference type="SUPFAM" id="SSF47384">
    <property type="entry name" value="Homodimeric domain of signal transducing histidine kinase"/>
    <property type="match status" value="1"/>
</dbReference>
<reference evidence="15 16" key="1">
    <citation type="submission" date="2019-10" db="EMBL/GenBank/DDBJ databases">
        <title>Draft genome sequence of Marinobacter hydrocarbonoclasticus NCT7M from the microbiome of the marine copepod.</title>
        <authorList>
            <person name="Nuttall R."/>
            <person name="Sharma G."/>
            <person name="Moisander P."/>
        </authorList>
    </citation>
    <scope>NUCLEOTIDE SEQUENCE [LARGE SCALE GENOMIC DNA]</scope>
    <source>
        <strain evidence="15 16">NCT7M</strain>
    </source>
</reference>
<keyword evidence="8" id="KW-0418">Kinase</keyword>
<evidence type="ECO:0000256" key="5">
    <source>
        <dbReference type="ARBA" id="ARBA00022679"/>
    </source>
</evidence>
<dbReference type="InterPro" id="IPR036890">
    <property type="entry name" value="HATPase_C_sf"/>
</dbReference>
<proteinExistence type="predicted"/>
<dbReference type="EMBL" id="WBMP01000008">
    <property type="protein sequence ID" value="KAE8545602.1"/>
    <property type="molecule type" value="Genomic_DNA"/>
</dbReference>
<dbReference type="GO" id="GO:0005524">
    <property type="term" value="F:ATP binding"/>
    <property type="evidence" value="ECO:0007669"/>
    <property type="project" value="UniProtKB-KW"/>
</dbReference>
<dbReference type="SMART" id="SM00388">
    <property type="entry name" value="HisKA"/>
    <property type="match status" value="1"/>
</dbReference>
<evidence type="ECO:0000256" key="3">
    <source>
        <dbReference type="ARBA" id="ARBA00012438"/>
    </source>
</evidence>
<keyword evidence="4" id="KW-0597">Phosphoprotein</keyword>
<dbReference type="CDD" id="cd00082">
    <property type="entry name" value="HisKA"/>
    <property type="match status" value="1"/>
</dbReference>
<evidence type="ECO:0000256" key="7">
    <source>
        <dbReference type="ARBA" id="ARBA00022741"/>
    </source>
</evidence>
<evidence type="ECO:0000256" key="12">
    <source>
        <dbReference type="SAM" id="MobiDB-lite"/>
    </source>
</evidence>
<feature type="domain" description="Histidine kinase" evidence="14">
    <location>
        <begin position="229"/>
        <end position="436"/>
    </location>
</feature>
<dbReference type="PANTHER" id="PTHR45436:SF14">
    <property type="entry name" value="SENSOR PROTEIN QSEC"/>
    <property type="match status" value="1"/>
</dbReference>
<evidence type="ECO:0000256" key="11">
    <source>
        <dbReference type="ARBA" id="ARBA00023012"/>
    </source>
</evidence>
<evidence type="ECO:0000256" key="8">
    <source>
        <dbReference type="ARBA" id="ARBA00022777"/>
    </source>
</evidence>
<protein>
    <recommendedName>
        <fullName evidence="3">histidine kinase</fullName>
        <ecNumber evidence="3">2.7.13.3</ecNumber>
    </recommendedName>
</protein>
<evidence type="ECO:0000313" key="15">
    <source>
        <dbReference type="EMBL" id="KAE8545602.1"/>
    </source>
</evidence>
<organism evidence="15 16">
    <name type="scientific">Marinobacter nauticus</name>
    <name type="common">Marinobacter hydrocarbonoclasticus</name>
    <name type="synonym">Marinobacter aquaeolei</name>
    <dbReference type="NCBI Taxonomy" id="2743"/>
    <lineage>
        <taxon>Bacteria</taxon>
        <taxon>Pseudomonadati</taxon>
        <taxon>Pseudomonadota</taxon>
        <taxon>Gammaproteobacteria</taxon>
        <taxon>Pseudomonadales</taxon>
        <taxon>Marinobacteraceae</taxon>
        <taxon>Marinobacter</taxon>
    </lineage>
</organism>
<dbReference type="InterPro" id="IPR003661">
    <property type="entry name" value="HisK_dim/P_dom"/>
</dbReference>
<evidence type="ECO:0000256" key="13">
    <source>
        <dbReference type="SAM" id="Phobius"/>
    </source>
</evidence>
<dbReference type="Gene3D" id="1.10.287.130">
    <property type="match status" value="1"/>
</dbReference>
<comment type="catalytic activity">
    <reaction evidence="1">
        <text>ATP + protein L-histidine = ADP + protein N-phospho-L-histidine.</text>
        <dbReference type="EC" id="2.7.13.3"/>
    </reaction>
</comment>
<evidence type="ECO:0000256" key="6">
    <source>
        <dbReference type="ARBA" id="ARBA00022692"/>
    </source>
</evidence>
<gene>
    <name evidence="15" type="ORF">F6453_2200</name>
</gene>
<dbReference type="EC" id="2.7.13.3" evidence="3"/>
<keyword evidence="13" id="KW-0472">Membrane</keyword>
<dbReference type="Pfam" id="PF00512">
    <property type="entry name" value="HisKA"/>
    <property type="match status" value="1"/>
</dbReference>
<keyword evidence="9" id="KW-0067">ATP-binding</keyword>
<evidence type="ECO:0000256" key="9">
    <source>
        <dbReference type="ARBA" id="ARBA00022840"/>
    </source>
</evidence>
<dbReference type="InterPro" id="IPR050428">
    <property type="entry name" value="TCS_sensor_his_kinase"/>
</dbReference>
<comment type="subcellular location">
    <subcellularLocation>
        <location evidence="2">Membrane</location>
        <topology evidence="2">Multi-pass membrane protein</topology>
    </subcellularLocation>
</comment>
<dbReference type="Pfam" id="PF08521">
    <property type="entry name" value="2CSK_N"/>
    <property type="match status" value="1"/>
</dbReference>
<feature type="transmembrane region" description="Helical" evidence="13">
    <location>
        <begin position="7"/>
        <end position="28"/>
    </location>
</feature>
<keyword evidence="7" id="KW-0547">Nucleotide-binding</keyword>
<dbReference type="InterPro" id="IPR013727">
    <property type="entry name" value="2CSK_N"/>
</dbReference>